<organism evidence="1 2">
    <name type="scientific">Deinococcus sedimenti</name>
    <dbReference type="NCBI Taxonomy" id="1867090"/>
    <lineage>
        <taxon>Bacteria</taxon>
        <taxon>Thermotogati</taxon>
        <taxon>Deinococcota</taxon>
        <taxon>Deinococci</taxon>
        <taxon>Deinococcales</taxon>
        <taxon>Deinococcaceae</taxon>
        <taxon>Deinococcus</taxon>
    </lineage>
</organism>
<sequence length="119" mass="12766">MRIRTTISLSGGALTIQRLGALHQDAGLLDLMRLASVTGALYESAFQLSPDDVDPGLWESFDRLLSICAVGPVPDLSVPDRLLLLHTLCELNGLLDLGKKAAALGELSRTLQRLTPSTE</sequence>
<proteinExistence type="predicted"/>
<comment type="caution">
    <text evidence="1">The sequence shown here is derived from an EMBL/GenBank/DDBJ whole genome shotgun (WGS) entry which is preliminary data.</text>
</comment>
<protein>
    <submittedName>
        <fullName evidence="1">Uncharacterized protein</fullName>
    </submittedName>
</protein>
<keyword evidence="2" id="KW-1185">Reference proteome</keyword>
<evidence type="ECO:0000313" key="1">
    <source>
        <dbReference type="EMBL" id="GGR84526.1"/>
    </source>
</evidence>
<dbReference type="Proteomes" id="UP000644548">
    <property type="component" value="Unassembled WGS sequence"/>
</dbReference>
<name>A0ABQ2RZT7_9DEIO</name>
<dbReference type="EMBL" id="BMQN01000001">
    <property type="protein sequence ID" value="GGR84526.1"/>
    <property type="molecule type" value="Genomic_DNA"/>
</dbReference>
<accession>A0ABQ2RZT7</accession>
<reference evidence="2" key="1">
    <citation type="journal article" date="2019" name="Int. J. Syst. Evol. Microbiol.">
        <title>The Global Catalogue of Microorganisms (GCM) 10K type strain sequencing project: providing services to taxonomists for standard genome sequencing and annotation.</title>
        <authorList>
            <consortium name="The Broad Institute Genomics Platform"/>
            <consortium name="The Broad Institute Genome Sequencing Center for Infectious Disease"/>
            <person name="Wu L."/>
            <person name="Ma J."/>
        </authorList>
    </citation>
    <scope>NUCLEOTIDE SEQUENCE [LARGE SCALE GENOMIC DNA]</scope>
    <source>
        <strain evidence="2">JCM 31405</strain>
    </source>
</reference>
<evidence type="ECO:0000313" key="2">
    <source>
        <dbReference type="Proteomes" id="UP000644548"/>
    </source>
</evidence>
<dbReference type="RefSeq" id="WP_189071944.1">
    <property type="nucleotide sequence ID" value="NZ_BMQN01000001.1"/>
</dbReference>
<gene>
    <name evidence="1" type="ORF">GCM10008960_09440</name>
</gene>